<protein>
    <submittedName>
        <fullName evidence="3">Guanine nucleotide exchange protein for ADP-robosylation factor</fullName>
    </submittedName>
</protein>
<evidence type="ECO:0000256" key="1">
    <source>
        <dbReference type="SAM" id="MobiDB-lite"/>
    </source>
</evidence>
<evidence type="ECO:0000259" key="2">
    <source>
        <dbReference type="Pfam" id="PF16213"/>
    </source>
</evidence>
<feature type="region of interest" description="Disordered" evidence="1">
    <location>
        <begin position="226"/>
        <end position="249"/>
    </location>
</feature>
<feature type="compositionally biased region" description="Basic and acidic residues" evidence="1">
    <location>
        <begin position="50"/>
        <end position="69"/>
    </location>
</feature>
<reference evidence="3" key="1">
    <citation type="submission" date="2022-07" db="EMBL/GenBank/DDBJ databases">
        <title>Phylogenomic reconstructions and comparative analyses of Kickxellomycotina fungi.</title>
        <authorList>
            <person name="Reynolds N.K."/>
            <person name="Stajich J.E."/>
            <person name="Barry K."/>
            <person name="Grigoriev I.V."/>
            <person name="Crous P."/>
            <person name="Smith M.E."/>
        </authorList>
    </citation>
    <scope>NUCLEOTIDE SEQUENCE</scope>
    <source>
        <strain evidence="3">RSA 1196</strain>
    </source>
</reference>
<feature type="non-terminal residue" evidence="3">
    <location>
        <position position="522"/>
    </location>
</feature>
<evidence type="ECO:0000313" key="4">
    <source>
        <dbReference type="Proteomes" id="UP001150925"/>
    </source>
</evidence>
<gene>
    <name evidence="3" type="primary">SEC7_1</name>
    <name evidence="3" type="ORF">IWQ62_004619</name>
</gene>
<feature type="region of interest" description="Disordered" evidence="1">
    <location>
        <begin position="456"/>
        <end position="522"/>
    </location>
</feature>
<comment type="caution">
    <text evidence="3">The sequence shown here is derived from an EMBL/GenBank/DDBJ whole genome shotgun (WGS) entry which is preliminary data.</text>
</comment>
<feature type="compositionally biased region" description="Polar residues" evidence="1">
    <location>
        <begin position="510"/>
        <end position="522"/>
    </location>
</feature>
<accession>A0A9W8ASJ5</accession>
<dbReference type="Proteomes" id="UP001150925">
    <property type="component" value="Unassembled WGS sequence"/>
</dbReference>
<dbReference type="InterPro" id="IPR032629">
    <property type="entry name" value="DCB_dom"/>
</dbReference>
<feature type="compositionally biased region" description="Low complexity" evidence="1">
    <location>
        <begin position="489"/>
        <end position="498"/>
    </location>
</feature>
<feature type="compositionally biased region" description="Polar residues" evidence="1">
    <location>
        <begin position="82"/>
        <end position="97"/>
    </location>
</feature>
<feature type="region of interest" description="Disordered" evidence="1">
    <location>
        <begin position="1"/>
        <end position="179"/>
    </location>
</feature>
<keyword evidence="4" id="KW-1185">Reference proteome</keyword>
<feature type="compositionally biased region" description="Low complexity" evidence="1">
    <location>
        <begin position="460"/>
        <end position="481"/>
    </location>
</feature>
<dbReference type="AlphaFoldDB" id="A0A9W8ASJ5"/>
<feature type="domain" description="Mon2/Sec7/BIG1-like dimerisation and cyclophilin-binding" evidence="2">
    <location>
        <begin position="195"/>
        <end position="402"/>
    </location>
</feature>
<feature type="compositionally biased region" description="Polar residues" evidence="1">
    <location>
        <begin position="154"/>
        <end position="179"/>
    </location>
</feature>
<proteinExistence type="predicted"/>
<dbReference type="EMBL" id="JANBPY010001593">
    <property type="protein sequence ID" value="KAJ1959416.1"/>
    <property type="molecule type" value="Genomic_DNA"/>
</dbReference>
<sequence>MSEPANVTTSAGQDQDPPVGESPVLKSISPIPSTTQTEREASPATTATSDEAHVETEQNVHPSSADHPDSALTSVAPEEVPENTTETDQTSLPSNQIAADVDNIPAQDEPATATSDQIAMESSVKPAAGPDDPISPSSSAVETPAPVPAIRTDSLPSMTQPTQQPTRAHRTNSTSTVGAVSNMSTTSSFASVHFFIVNDLEKLLKTREGKRDKQLRDALTQALDGLKQHQPQPVSPQEPPTAQSTIPPPSATLMSLIVAPLRLACAMDNPQVTTIALDCIEKLISYRFFEYCVHEPVPPAGQTQPAHKPGESILDQLVTIICQYCAGEMAHETVQLQIVKALLAAVSCTSADPKHCLHQDPLLVAVRTIYNIFLMARSEPIQVLAQGALAQIVHLVFSRVQVSTPPEGSAELAYLAQQNDLLPHLPNGTVPDSVPLVQNAATSLFAADGVRDHISDALQSPSRPASTSSTPALSARELPAESPAPSPRMPSASPTAMPQSTTAGLALNHRSVSNQSTGQGTS</sequence>
<feature type="compositionally biased region" description="Polar residues" evidence="1">
    <location>
        <begin position="1"/>
        <end position="13"/>
    </location>
</feature>
<dbReference type="OrthoDB" id="18431at2759"/>
<dbReference type="Pfam" id="PF16213">
    <property type="entry name" value="DCB"/>
    <property type="match status" value="1"/>
</dbReference>
<organism evidence="3 4">
    <name type="scientific">Dispira parvispora</name>
    <dbReference type="NCBI Taxonomy" id="1520584"/>
    <lineage>
        <taxon>Eukaryota</taxon>
        <taxon>Fungi</taxon>
        <taxon>Fungi incertae sedis</taxon>
        <taxon>Zoopagomycota</taxon>
        <taxon>Kickxellomycotina</taxon>
        <taxon>Dimargaritomycetes</taxon>
        <taxon>Dimargaritales</taxon>
        <taxon>Dimargaritaceae</taxon>
        <taxon>Dispira</taxon>
    </lineage>
</organism>
<evidence type="ECO:0000313" key="3">
    <source>
        <dbReference type="EMBL" id="KAJ1959416.1"/>
    </source>
</evidence>
<name>A0A9W8ASJ5_9FUNG</name>